<dbReference type="Proteomes" id="UP000636010">
    <property type="component" value="Unassembled WGS sequence"/>
</dbReference>
<feature type="signal peptide" evidence="1">
    <location>
        <begin position="1"/>
        <end position="20"/>
    </location>
</feature>
<dbReference type="Gene3D" id="3.10.450.50">
    <property type="match status" value="1"/>
</dbReference>
<evidence type="ECO:0000313" key="3">
    <source>
        <dbReference type="EMBL" id="GGC25031.1"/>
    </source>
</evidence>
<gene>
    <name evidence="3" type="ORF">GCM10011506_07930</name>
</gene>
<dbReference type="InterPro" id="IPR032710">
    <property type="entry name" value="NTF2-like_dom_sf"/>
</dbReference>
<evidence type="ECO:0000259" key="2">
    <source>
        <dbReference type="Pfam" id="PF13474"/>
    </source>
</evidence>
<feature type="chain" id="PRO_5045629217" description="SnoaL-like domain-containing protein" evidence="1">
    <location>
        <begin position="21"/>
        <end position="153"/>
    </location>
</feature>
<dbReference type="RefSeq" id="WP_188460513.1">
    <property type="nucleotide sequence ID" value="NZ_BAABHU010000002.1"/>
</dbReference>
<organism evidence="3 4">
    <name type="scientific">Marivirga lumbricoides</name>
    <dbReference type="NCBI Taxonomy" id="1046115"/>
    <lineage>
        <taxon>Bacteria</taxon>
        <taxon>Pseudomonadati</taxon>
        <taxon>Bacteroidota</taxon>
        <taxon>Cytophagia</taxon>
        <taxon>Cytophagales</taxon>
        <taxon>Marivirgaceae</taxon>
        <taxon>Marivirga</taxon>
    </lineage>
</organism>
<keyword evidence="1" id="KW-0732">Signal</keyword>
<proteinExistence type="predicted"/>
<name>A0ABQ1LN39_9BACT</name>
<comment type="caution">
    <text evidence="3">The sequence shown here is derived from an EMBL/GenBank/DDBJ whole genome shotgun (WGS) entry which is preliminary data.</text>
</comment>
<dbReference type="SUPFAM" id="SSF54427">
    <property type="entry name" value="NTF2-like"/>
    <property type="match status" value="1"/>
</dbReference>
<accession>A0ABQ1LN39</accession>
<evidence type="ECO:0000256" key="1">
    <source>
        <dbReference type="SAM" id="SignalP"/>
    </source>
</evidence>
<dbReference type="EMBL" id="BMEC01000002">
    <property type="protein sequence ID" value="GGC25031.1"/>
    <property type="molecule type" value="Genomic_DNA"/>
</dbReference>
<reference evidence="4" key="1">
    <citation type="journal article" date="2019" name="Int. J. Syst. Evol. Microbiol.">
        <title>The Global Catalogue of Microorganisms (GCM) 10K type strain sequencing project: providing services to taxonomists for standard genome sequencing and annotation.</title>
        <authorList>
            <consortium name="The Broad Institute Genomics Platform"/>
            <consortium name="The Broad Institute Genome Sequencing Center for Infectious Disease"/>
            <person name="Wu L."/>
            <person name="Ma J."/>
        </authorList>
    </citation>
    <scope>NUCLEOTIDE SEQUENCE [LARGE SCALE GENOMIC DNA]</scope>
    <source>
        <strain evidence="4">CGMCC 1.10832</strain>
    </source>
</reference>
<keyword evidence="4" id="KW-1185">Reference proteome</keyword>
<sequence length="153" mass="17738">MIKYLLITSCIFLVSKTSKAQNETENVNNLLNAWHKAAATADEDFFFGTMAEDGIYLGTDKTEKWTRDEMREWAKEYFERESAWSFEATSRDVYFSADGKTAWFNEKLNTWMGICKGTGVLVKQKGKWKIALYDLSVTIDNDKIQEFVKLIEK</sequence>
<dbReference type="InterPro" id="IPR037401">
    <property type="entry name" value="SnoaL-like"/>
</dbReference>
<dbReference type="Pfam" id="PF13474">
    <property type="entry name" value="SnoaL_3"/>
    <property type="match status" value="1"/>
</dbReference>
<protein>
    <recommendedName>
        <fullName evidence="2">SnoaL-like domain-containing protein</fullName>
    </recommendedName>
</protein>
<feature type="domain" description="SnoaL-like" evidence="2">
    <location>
        <begin position="27"/>
        <end position="139"/>
    </location>
</feature>
<evidence type="ECO:0000313" key="4">
    <source>
        <dbReference type="Proteomes" id="UP000636010"/>
    </source>
</evidence>